<dbReference type="SUPFAM" id="SSF55447">
    <property type="entry name" value="CO dehydrogenase flavoprotein C-terminal domain-like"/>
    <property type="match status" value="1"/>
</dbReference>
<dbReference type="PANTHER" id="PTHR42659">
    <property type="entry name" value="XANTHINE DEHYDROGENASE SUBUNIT C-RELATED"/>
    <property type="match status" value="1"/>
</dbReference>
<dbReference type="InterPro" id="IPR005107">
    <property type="entry name" value="CO_DH_flav_C"/>
</dbReference>
<evidence type="ECO:0000256" key="3">
    <source>
        <dbReference type="ARBA" id="ARBA00023002"/>
    </source>
</evidence>
<keyword evidence="6" id="KW-1185">Reference proteome</keyword>
<dbReference type="InterPro" id="IPR036683">
    <property type="entry name" value="CO_DH_flav_C_dom_sf"/>
</dbReference>
<dbReference type="Gene3D" id="3.30.465.10">
    <property type="match status" value="1"/>
</dbReference>
<protein>
    <submittedName>
        <fullName evidence="5">Carbon-monoxide dehydrogenase medium subunit</fullName>
        <ecNumber evidence="5">1.2.7.4</ecNumber>
    </submittedName>
</protein>
<dbReference type="RefSeq" id="WP_307286107.1">
    <property type="nucleotide sequence ID" value="NZ_JAUSVX010000031.1"/>
</dbReference>
<evidence type="ECO:0000256" key="1">
    <source>
        <dbReference type="ARBA" id="ARBA00022630"/>
    </source>
</evidence>
<dbReference type="PANTHER" id="PTHR42659:SF2">
    <property type="entry name" value="XANTHINE DEHYDROGENASE SUBUNIT C-RELATED"/>
    <property type="match status" value="1"/>
</dbReference>
<dbReference type="SMART" id="SM01092">
    <property type="entry name" value="CO_deh_flav_C"/>
    <property type="match status" value="1"/>
</dbReference>
<dbReference type="PROSITE" id="PS51387">
    <property type="entry name" value="FAD_PCMH"/>
    <property type="match status" value="1"/>
</dbReference>
<organism evidence="5 6">
    <name type="scientific">Labrys wisconsinensis</name>
    <dbReference type="NCBI Taxonomy" id="425677"/>
    <lineage>
        <taxon>Bacteria</taxon>
        <taxon>Pseudomonadati</taxon>
        <taxon>Pseudomonadota</taxon>
        <taxon>Alphaproteobacteria</taxon>
        <taxon>Hyphomicrobiales</taxon>
        <taxon>Xanthobacteraceae</taxon>
        <taxon>Labrys</taxon>
    </lineage>
</organism>
<evidence type="ECO:0000256" key="2">
    <source>
        <dbReference type="ARBA" id="ARBA00022827"/>
    </source>
</evidence>
<feature type="domain" description="FAD-binding PCMH-type" evidence="4">
    <location>
        <begin position="1"/>
        <end position="167"/>
    </location>
</feature>
<proteinExistence type="predicted"/>
<dbReference type="EMBL" id="JAUSVX010000031">
    <property type="protein sequence ID" value="MDQ0475207.1"/>
    <property type="molecule type" value="Genomic_DNA"/>
</dbReference>
<dbReference type="InterPro" id="IPR016166">
    <property type="entry name" value="FAD-bd_PCMH"/>
</dbReference>
<keyword evidence="3 5" id="KW-0560">Oxidoreductase</keyword>
<dbReference type="InterPro" id="IPR016169">
    <property type="entry name" value="FAD-bd_PCMH_sub2"/>
</dbReference>
<keyword evidence="1" id="KW-0285">Flavoprotein</keyword>
<comment type="caution">
    <text evidence="5">The sequence shown here is derived from an EMBL/GenBank/DDBJ whole genome shotgun (WGS) entry which is preliminary data.</text>
</comment>
<sequence length="271" mass="28261">MAASLADAVAALAERAGEGAPLAGATWIMRAPLRREPAASAYVGIARIPELRRIDIDDRSVAIGACVSHAQLAAALAPHAECRALAQAAGHSANPAIRRMATVGGNLSTSAFAAADLVPALLCLDAEVELQIGGTGERMALQRFLAHRTSLEPGWLLNRVIVPRRPRRSAHVRLPLRRAGDYPVAIVSLAVEDEGAVSVAIGSVEPVARRWPALEAALKGDALDPVRAAARAADHLDGFNGRAGIEAPGWYRVEVLPVLVGRAVAALGRPA</sequence>
<dbReference type="EC" id="1.2.7.4" evidence="5"/>
<accession>A0ABU0JLN1</accession>
<dbReference type="InterPro" id="IPR051312">
    <property type="entry name" value="Diverse_Substr_Oxidored"/>
</dbReference>
<name>A0ABU0JLN1_9HYPH</name>
<gene>
    <name evidence="5" type="ORF">QO011_008249</name>
</gene>
<evidence type="ECO:0000313" key="6">
    <source>
        <dbReference type="Proteomes" id="UP001242480"/>
    </source>
</evidence>
<dbReference type="SUPFAM" id="SSF56176">
    <property type="entry name" value="FAD-binding/transporter-associated domain-like"/>
    <property type="match status" value="1"/>
</dbReference>
<keyword evidence="2" id="KW-0274">FAD</keyword>
<evidence type="ECO:0000259" key="4">
    <source>
        <dbReference type="PROSITE" id="PS51387"/>
    </source>
</evidence>
<dbReference type="Proteomes" id="UP001242480">
    <property type="component" value="Unassembled WGS sequence"/>
</dbReference>
<dbReference type="InterPro" id="IPR036318">
    <property type="entry name" value="FAD-bd_PCMH-like_sf"/>
</dbReference>
<dbReference type="Gene3D" id="3.30.390.50">
    <property type="entry name" value="CO dehydrogenase flavoprotein, C-terminal domain"/>
    <property type="match status" value="1"/>
</dbReference>
<reference evidence="5 6" key="1">
    <citation type="submission" date="2023-07" db="EMBL/GenBank/DDBJ databases">
        <title>Genomic Encyclopedia of Type Strains, Phase IV (KMG-IV): sequencing the most valuable type-strain genomes for metagenomic binning, comparative biology and taxonomic classification.</title>
        <authorList>
            <person name="Goeker M."/>
        </authorList>
    </citation>
    <scope>NUCLEOTIDE SEQUENCE [LARGE SCALE GENOMIC DNA]</scope>
    <source>
        <strain evidence="5 6">DSM 19619</strain>
    </source>
</reference>
<evidence type="ECO:0000313" key="5">
    <source>
        <dbReference type="EMBL" id="MDQ0475207.1"/>
    </source>
</evidence>
<dbReference type="InterPro" id="IPR002346">
    <property type="entry name" value="Mopterin_DH_FAD-bd"/>
</dbReference>
<dbReference type="Pfam" id="PF00941">
    <property type="entry name" value="FAD_binding_5"/>
    <property type="match status" value="1"/>
</dbReference>
<dbReference type="GO" id="GO:0043885">
    <property type="term" value="F:anaerobic carbon-monoxide dehydrogenase activity"/>
    <property type="evidence" value="ECO:0007669"/>
    <property type="project" value="UniProtKB-EC"/>
</dbReference>